<dbReference type="STRING" id="565045.NOR51B_1444"/>
<organism evidence="2 3">
    <name type="scientific">Luminiphilus syltensis NOR5-1B</name>
    <dbReference type="NCBI Taxonomy" id="565045"/>
    <lineage>
        <taxon>Bacteria</taxon>
        <taxon>Pseudomonadati</taxon>
        <taxon>Pseudomonadota</taxon>
        <taxon>Gammaproteobacteria</taxon>
        <taxon>Cellvibrionales</taxon>
        <taxon>Halieaceae</taxon>
        <taxon>Luminiphilus</taxon>
    </lineage>
</organism>
<accession>B8KXX0</accession>
<gene>
    <name evidence="2" type="ORF">NOR51B_1444</name>
</gene>
<dbReference type="Proteomes" id="UP000004699">
    <property type="component" value="Unassembled WGS sequence"/>
</dbReference>
<dbReference type="eggNOG" id="COG1721">
    <property type="taxonomic scope" value="Bacteria"/>
</dbReference>
<feature type="domain" description="DUF58" evidence="1">
    <location>
        <begin position="43"/>
        <end position="259"/>
    </location>
</feature>
<dbReference type="InterPro" id="IPR002881">
    <property type="entry name" value="DUF58"/>
</dbReference>
<reference evidence="3" key="1">
    <citation type="journal article" date="2013" name="BMC Microbiol.">
        <title>Taxonomy and evolution of bacteriochlorophyll a-containing members of the OM60/NOR5 clade of marine gammaproteobacteria: description of Luminiphilus syltensis gen. nov., sp. nov., reclassification of Haliea rubra as Pseudohaliea rubra gen. nov., comb. nov., and emendation of Chromatocurvus halotolerans.</title>
        <authorList>
            <person name="Spring S."/>
            <person name="Riedel T."/>
            <person name="Sproer C."/>
            <person name="Yan S."/>
            <person name="Harder J."/>
            <person name="Fuchs B.M."/>
        </authorList>
    </citation>
    <scope>NUCLEOTIDE SEQUENCE [LARGE SCALE GENOMIC DNA]</scope>
    <source>
        <strain evidence="3">NOR51-B</strain>
    </source>
</reference>
<dbReference type="Gene3D" id="3.40.50.410">
    <property type="entry name" value="von Willebrand factor, type A domain"/>
    <property type="match status" value="1"/>
</dbReference>
<dbReference type="SUPFAM" id="SSF53300">
    <property type="entry name" value="vWA-like"/>
    <property type="match status" value="1"/>
</dbReference>
<dbReference type="HOGENOM" id="CLU_054927_1_0_6"/>
<dbReference type="InterPro" id="IPR036465">
    <property type="entry name" value="vWFA_dom_sf"/>
</dbReference>
<protein>
    <submittedName>
        <fullName evidence="2">ATPase</fullName>
    </submittedName>
</protein>
<dbReference type="AlphaFoldDB" id="B8KXX0"/>
<evidence type="ECO:0000313" key="2">
    <source>
        <dbReference type="EMBL" id="EED35498.1"/>
    </source>
</evidence>
<dbReference type="EMBL" id="DS999411">
    <property type="protein sequence ID" value="EED35498.1"/>
    <property type="molecule type" value="Genomic_DNA"/>
</dbReference>
<sequence length="293" mass="32599">MADLIALRFAARFINVTAGGRTLAHLAGSKRSNQRGRGVEFDEVRQYAAGDDVRSIDWRVTARSGTAHTKLFHEERERPVLVAVDQRQTMKFGSRTCFKSVQAAHAASLLLWSGLDRGERVGGMVFDDHHFDDVRPRRSRNSVLAMIGHLHAYGQPSSVGTGGQDLADHIRQLSRIARPGSHTFIISDFDATEGDSLLEGLRHLVRRTQVTAIRIGDPLEQELPVAGRYVVTDGNTKTALNTADAQLRRRFSEDARDRHQQLVSSLQGLRIPLLELSTIDPTLPALQRVFPDR</sequence>
<dbReference type="Pfam" id="PF01882">
    <property type="entry name" value="DUF58"/>
    <property type="match status" value="1"/>
</dbReference>
<name>B8KXX0_9GAMM</name>
<evidence type="ECO:0000259" key="1">
    <source>
        <dbReference type="Pfam" id="PF01882"/>
    </source>
</evidence>
<keyword evidence="3" id="KW-1185">Reference proteome</keyword>
<dbReference type="PANTHER" id="PTHR33608">
    <property type="entry name" value="BLL2464 PROTEIN"/>
    <property type="match status" value="1"/>
</dbReference>
<dbReference type="PANTHER" id="PTHR33608:SF12">
    <property type="entry name" value="DUF58 DOMAIN-CONTAINING PROTEIN"/>
    <property type="match status" value="1"/>
</dbReference>
<evidence type="ECO:0000313" key="3">
    <source>
        <dbReference type="Proteomes" id="UP000004699"/>
    </source>
</evidence>
<proteinExistence type="predicted"/>